<dbReference type="Gene3D" id="3.60.15.10">
    <property type="entry name" value="Ribonuclease Z/Hydroxyacylglutathione hydrolase-like"/>
    <property type="match status" value="1"/>
</dbReference>
<name>A0A2V1HUU1_9MICO</name>
<organism evidence="7 8">
    <name type="scientific">Amnibacterium flavum</name>
    <dbReference type="NCBI Taxonomy" id="2173173"/>
    <lineage>
        <taxon>Bacteria</taxon>
        <taxon>Bacillati</taxon>
        <taxon>Actinomycetota</taxon>
        <taxon>Actinomycetes</taxon>
        <taxon>Micrococcales</taxon>
        <taxon>Microbacteriaceae</taxon>
        <taxon>Amnibacterium</taxon>
    </lineage>
</organism>
<dbReference type="PANTHER" id="PTHR42978:SF2">
    <property type="entry name" value="102 KBASES UNSTABLE REGION: FROM 1 TO 119443"/>
    <property type="match status" value="1"/>
</dbReference>
<evidence type="ECO:0000256" key="5">
    <source>
        <dbReference type="ARBA" id="ARBA00022833"/>
    </source>
</evidence>
<protein>
    <submittedName>
        <fullName evidence="7">MBL fold metallo-hydrolase</fullName>
    </submittedName>
</protein>
<evidence type="ECO:0000313" key="7">
    <source>
        <dbReference type="EMBL" id="PVZ94077.1"/>
    </source>
</evidence>
<evidence type="ECO:0000256" key="2">
    <source>
        <dbReference type="ARBA" id="ARBA00007749"/>
    </source>
</evidence>
<dbReference type="EMBL" id="QEOP01000002">
    <property type="protein sequence ID" value="PVZ94077.1"/>
    <property type="molecule type" value="Genomic_DNA"/>
</dbReference>
<dbReference type="OrthoDB" id="3196337at2"/>
<dbReference type="GO" id="GO:0016787">
    <property type="term" value="F:hydrolase activity"/>
    <property type="evidence" value="ECO:0007669"/>
    <property type="project" value="UniProtKB-KW"/>
</dbReference>
<dbReference type="SMART" id="SM00849">
    <property type="entry name" value="Lactamase_B"/>
    <property type="match status" value="1"/>
</dbReference>
<evidence type="ECO:0000313" key="8">
    <source>
        <dbReference type="Proteomes" id="UP000244893"/>
    </source>
</evidence>
<dbReference type="CDD" id="cd07729">
    <property type="entry name" value="AHL_lactonase_MBL-fold"/>
    <property type="match status" value="1"/>
</dbReference>
<dbReference type="InterPro" id="IPR001279">
    <property type="entry name" value="Metallo-B-lactamas"/>
</dbReference>
<comment type="caution">
    <text evidence="7">The sequence shown here is derived from an EMBL/GenBank/DDBJ whole genome shotgun (WGS) entry which is preliminary data.</text>
</comment>
<evidence type="ECO:0000256" key="4">
    <source>
        <dbReference type="ARBA" id="ARBA00022801"/>
    </source>
</evidence>
<keyword evidence="8" id="KW-1185">Reference proteome</keyword>
<reference evidence="7 8" key="1">
    <citation type="submission" date="2018-05" db="EMBL/GenBank/DDBJ databases">
        <title>Amnibacterium sp. M8JJ-5, whole genome shotgun sequence.</title>
        <authorList>
            <person name="Tuo L."/>
        </authorList>
    </citation>
    <scope>NUCLEOTIDE SEQUENCE [LARGE SCALE GENOMIC DNA]</scope>
    <source>
        <strain evidence="7 8">M8JJ-5</strain>
    </source>
</reference>
<keyword evidence="5" id="KW-0862">Zinc</keyword>
<keyword evidence="4 7" id="KW-0378">Hydrolase</keyword>
<dbReference type="InterPro" id="IPR051013">
    <property type="entry name" value="MBL_superfamily_lactonases"/>
</dbReference>
<feature type="domain" description="Metallo-beta-lactamase" evidence="6">
    <location>
        <begin position="57"/>
        <end position="268"/>
    </location>
</feature>
<dbReference type="AlphaFoldDB" id="A0A2V1HUU1"/>
<evidence type="ECO:0000256" key="1">
    <source>
        <dbReference type="ARBA" id="ARBA00001947"/>
    </source>
</evidence>
<accession>A0A2V1HUU1</accession>
<dbReference type="Proteomes" id="UP000244893">
    <property type="component" value="Unassembled WGS sequence"/>
</dbReference>
<comment type="cofactor">
    <cofactor evidence="1">
        <name>Zn(2+)</name>
        <dbReference type="ChEBI" id="CHEBI:29105"/>
    </cofactor>
</comment>
<evidence type="ECO:0000259" key="6">
    <source>
        <dbReference type="SMART" id="SM00849"/>
    </source>
</evidence>
<dbReference type="Pfam" id="PF00753">
    <property type="entry name" value="Lactamase_B"/>
    <property type="match status" value="1"/>
</dbReference>
<proteinExistence type="inferred from homology"/>
<dbReference type="GO" id="GO:0046872">
    <property type="term" value="F:metal ion binding"/>
    <property type="evidence" value="ECO:0007669"/>
    <property type="project" value="UniProtKB-KW"/>
</dbReference>
<dbReference type="SUPFAM" id="SSF56281">
    <property type="entry name" value="Metallo-hydrolase/oxidoreductase"/>
    <property type="match status" value="1"/>
</dbReference>
<gene>
    <name evidence="7" type="ORF">DDQ50_10005</name>
</gene>
<keyword evidence="3" id="KW-0479">Metal-binding</keyword>
<dbReference type="PANTHER" id="PTHR42978">
    <property type="entry name" value="QUORUM-QUENCHING LACTONASE YTNP-RELATED-RELATED"/>
    <property type="match status" value="1"/>
</dbReference>
<evidence type="ECO:0000256" key="3">
    <source>
        <dbReference type="ARBA" id="ARBA00022723"/>
    </source>
</evidence>
<comment type="similarity">
    <text evidence="2">Belongs to the metallo-beta-lactamase superfamily.</text>
</comment>
<sequence length="281" mass="30489">MSISETDMPGVRDWNDVGTLGIEGRPARLIRFVLGYEPIPESLSLEGGDPARFLLEPVTAVAVVYDEGAWVLLDSGFNVDTVRDEKARGEHFNFDGYAPVVPPGDPLADQVIAAGLDWADLAACAISHVHFDHTGGLRFVAGRAPAVFQRAEWDYAVTDATIRDAVSVDDFLRPDLDVVLLDGDTEFAPGITALDTRGHTPGHQSFAIELQGRTVVLACDAADLRRNITESIACGSTIRPGDAVDARIAARRLHELDLLDGVEVWPGHDPDWWAWRDTGAL</sequence>
<dbReference type="InterPro" id="IPR036866">
    <property type="entry name" value="RibonucZ/Hydroxyglut_hydro"/>
</dbReference>
<dbReference type="RefSeq" id="WP_116756591.1">
    <property type="nucleotide sequence ID" value="NZ_JBHUEX010000001.1"/>
</dbReference>